<proteinExistence type="predicted"/>
<organism evidence="1">
    <name type="scientific">uncultured Caudovirales phage</name>
    <dbReference type="NCBI Taxonomy" id="2100421"/>
    <lineage>
        <taxon>Viruses</taxon>
        <taxon>Duplodnaviria</taxon>
        <taxon>Heunggongvirae</taxon>
        <taxon>Uroviricota</taxon>
        <taxon>Caudoviricetes</taxon>
        <taxon>Peduoviridae</taxon>
        <taxon>Maltschvirus</taxon>
        <taxon>Maltschvirus maltsch</taxon>
    </lineage>
</organism>
<evidence type="ECO:0008006" key="2">
    <source>
        <dbReference type="Google" id="ProtNLM"/>
    </source>
</evidence>
<dbReference type="EMBL" id="LR796703">
    <property type="protein sequence ID" value="CAB4160513.1"/>
    <property type="molecule type" value="Genomic_DNA"/>
</dbReference>
<protein>
    <recommendedName>
        <fullName evidence="2">Large polyvalent protein associated domain-containing protein</fullName>
    </recommendedName>
</protein>
<accession>A0A6J5NNS0</accession>
<name>A0A6J5NNS0_9CAUD</name>
<sequence>MTIDNRPLEQRLNSLDNVTQELDQVTKTIDPNETIDATLEQSVPYTTQGDLISDETTSLPEQTDPVFTGEKIDTAGLRDIGVKVLKKITTKTPKDAVSDLAVPIVKEGKAIEKAGQFTIIPEAPKKTTQKVMQQIEVPSASGEIDKMLFDPTAPLDFNNLGQAVTNVYELGKYKKLSYKEIVERNTTPKAFITDNGVTVKEFETKELADKWVASQPNAEQLTVSVEPIYDEKFLARMLDANGQTIADPNEIAKLPYIARSIQDKNISLYRNYLEAKAKDPESIETKDLAAKFALGLNLEGNFMGSVTGKRRDIARSLGVLREAYKASGTSPERALMLDSILNGSGGLDNIDDIGKHYIALNSRLDRAALAEKTLFSSAKDVWYATWINGLLSSPVTHAKNIAGNSLFGMWQVPENFVASVIGKGRSVLTGNKDYIQMNEVMDKASAMSMSLSDAFRLGAKAFKTNTPSDPLTKLEMRTAGRDDFNLNFGDSTFGKAMSDGVKYYGNFITLPGRALMAEDEFFKAVGYRGELAALARRDANKKYNELIGSGVDPDVARKQVTNYHASLLENPTDEMHELATKEARTMTFTAELEGSLRTVNKIINTEFAGFPYAKLFFPFVRTPANIIKETLSRSPLAIPSSIGTAIQKGGIEGDKALAKVTLGSAAMYTMYQYTLGGNLTGAGPVRRKDLEALKGTGWQPFSMVFNKSDVDQELVDKFSEITNVTVGADKIYISYESLGPLASLLGMSATSAEYAMTDPEEEGLDKLAMNGAVGLYDYMSNLDMLQGIGDIHDMFSSDAQSAPDKFYSIASKFTKKSVEFGIGGSPAGAYSSLSATYERYSNPEKSNLMREETSLRSDANPIYDGYWQALAQYKSRNPLLSDSLPPALDPLTGETKKVGKGNFYETFNPFKRSDGTNIEGYLTLVEYGVPAYIPQKSKDGVMLSGEQYNRWIEIATNDGALEKRVVKLGELYKSIKGMDMSVAQKAIQKEISDTYGLAWDRLVQEDVDLQMALEDMKEVQKETGIYTR</sequence>
<gene>
    <name evidence="1" type="ORF">UFOVP765_13</name>
</gene>
<reference evidence="1" key="1">
    <citation type="submission" date="2020-04" db="EMBL/GenBank/DDBJ databases">
        <authorList>
            <person name="Chiriac C."/>
            <person name="Salcher M."/>
            <person name="Ghai R."/>
            <person name="Kavagutti S V."/>
        </authorList>
    </citation>
    <scope>NUCLEOTIDE SEQUENCE</scope>
</reference>
<evidence type="ECO:0000313" key="1">
    <source>
        <dbReference type="EMBL" id="CAB4160513.1"/>
    </source>
</evidence>